<dbReference type="PROSITE" id="PS51257">
    <property type="entry name" value="PROKAR_LIPOPROTEIN"/>
    <property type="match status" value="1"/>
</dbReference>
<dbReference type="Proteomes" id="UP001597138">
    <property type="component" value="Unassembled WGS sequence"/>
</dbReference>
<name>A0ABW4HLU8_9FLAO</name>
<dbReference type="EMBL" id="JBHUDZ010000018">
    <property type="protein sequence ID" value="MFD1605824.1"/>
    <property type="molecule type" value="Genomic_DNA"/>
</dbReference>
<accession>A0ABW4HLU8</accession>
<protein>
    <recommendedName>
        <fullName evidence="3">Lipoprotein</fullName>
    </recommendedName>
</protein>
<sequence>MKYSILIILILLMSCAKKNESKTVKVETPIKMTDKSVKFLWREDEYDKELKDTVNTIFINQEYCKNISEPERAALGFVSSFIGSECDWDGKANENYDNLSCKINTALNLGYQCSNTHLSFLRKWFKNDQKSLERLKDCSAVPYTASVQNTFDYINILTKGDTIKITFKASGVNMRSGNSWSYKEEDTFVFKKDNLLLVNSKESENEKDSF</sequence>
<organism evidence="1 2">
    <name type="scientific">Flavobacterium artemisiae</name>
    <dbReference type="NCBI Taxonomy" id="2126556"/>
    <lineage>
        <taxon>Bacteria</taxon>
        <taxon>Pseudomonadati</taxon>
        <taxon>Bacteroidota</taxon>
        <taxon>Flavobacteriia</taxon>
        <taxon>Flavobacteriales</taxon>
        <taxon>Flavobacteriaceae</taxon>
        <taxon>Flavobacterium</taxon>
    </lineage>
</organism>
<evidence type="ECO:0008006" key="3">
    <source>
        <dbReference type="Google" id="ProtNLM"/>
    </source>
</evidence>
<evidence type="ECO:0000313" key="1">
    <source>
        <dbReference type="EMBL" id="MFD1605824.1"/>
    </source>
</evidence>
<evidence type="ECO:0000313" key="2">
    <source>
        <dbReference type="Proteomes" id="UP001597138"/>
    </source>
</evidence>
<proteinExistence type="predicted"/>
<comment type="caution">
    <text evidence="1">The sequence shown here is derived from an EMBL/GenBank/DDBJ whole genome shotgun (WGS) entry which is preliminary data.</text>
</comment>
<keyword evidence="2" id="KW-1185">Reference proteome</keyword>
<reference evidence="2" key="1">
    <citation type="journal article" date="2019" name="Int. J. Syst. Evol. Microbiol.">
        <title>The Global Catalogue of Microorganisms (GCM) 10K type strain sequencing project: providing services to taxonomists for standard genome sequencing and annotation.</title>
        <authorList>
            <consortium name="The Broad Institute Genomics Platform"/>
            <consortium name="The Broad Institute Genome Sequencing Center for Infectious Disease"/>
            <person name="Wu L."/>
            <person name="Ma J."/>
        </authorList>
    </citation>
    <scope>NUCLEOTIDE SEQUENCE [LARGE SCALE GENOMIC DNA]</scope>
    <source>
        <strain evidence="2">CCUG 70865</strain>
    </source>
</reference>
<dbReference type="RefSeq" id="WP_379813635.1">
    <property type="nucleotide sequence ID" value="NZ_JBHUDZ010000018.1"/>
</dbReference>
<gene>
    <name evidence="1" type="ORF">ACFSC2_24010</name>
</gene>